<dbReference type="RefSeq" id="WP_271121621.1">
    <property type="nucleotide sequence ID" value="NZ_JALHAN010000055.1"/>
</dbReference>
<comment type="function">
    <text evidence="6">Required for the morphogenesis and for the elongation of the flagellar filament by facilitating polymerization of the flagellin monomers at the tip of growing filament. Forms a capping structure, which prevents flagellin subunits (transported through the central channel of the flagellum) from leaking out without polymerization at the distal end.</text>
</comment>
<evidence type="ECO:0000256" key="3">
    <source>
        <dbReference type="ARBA" id="ARBA00016246"/>
    </source>
</evidence>
<feature type="domain" description="Flagellar hook-associated protein 2 N-terminal" evidence="8">
    <location>
        <begin position="6"/>
        <end position="103"/>
    </location>
</feature>
<evidence type="ECO:0000259" key="9">
    <source>
        <dbReference type="Pfam" id="PF07195"/>
    </source>
</evidence>
<dbReference type="InterPro" id="IPR010809">
    <property type="entry name" value="FliD_C"/>
</dbReference>
<evidence type="ECO:0000256" key="7">
    <source>
        <dbReference type="RuleBase" id="RU362066"/>
    </source>
</evidence>
<dbReference type="EMBL" id="JALHAP010000068">
    <property type="protein sequence ID" value="MCT4700664.1"/>
    <property type="molecule type" value="Genomic_DNA"/>
</dbReference>
<dbReference type="InterPro" id="IPR003481">
    <property type="entry name" value="FliD_N"/>
</dbReference>
<dbReference type="Pfam" id="PF07195">
    <property type="entry name" value="FliD_C"/>
    <property type="match status" value="1"/>
</dbReference>
<dbReference type="Pfam" id="PF02465">
    <property type="entry name" value="FliD_N"/>
    <property type="match status" value="1"/>
</dbReference>
<dbReference type="InterPro" id="IPR040026">
    <property type="entry name" value="FliD"/>
</dbReference>
<comment type="subcellular location">
    <subcellularLocation>
        <location evidence="7">Secreted</location>
    </subcellularLocation>
    <subcellularLocation>
        <location evidence="7">Bacterial flagellum</location>
    </subcellularLocation>
</comment>
<comment type="function">
    <text evidence="7">Required for morphogenesis and for the elongation of the flagellar filament by facilitating polymerization of the flagellin monomers at the tip of growing filament. Forms a capping structure, which prevents flagellin subunits (transported through the central channel of the flagellum) from leaking out without polymerization at the distal end.</text>
</comment>
<dbReference type="PANTHER" id="PTHR30288">
    <property type="entry name" value="FLAGELLAR CAP/ASSEMBLY PROTEIN FLID"/>
    <property type="match status" value="1"/>
</dbReference>
<evidence type="ECO:0000259" key="8">
    <source>
        <dbReference type="Pfam" id="PF02465"/>
    </source>
</evidence>
<name>A0A9X2W7H9_9ENTR</name>
<proteinExistence type="inferred from homology"/>
<evidence type="ECO:0000256" key="6">
    <source>
        <dbReference type="ARBA" id="ARBA00025175"/>
    </source>
</evidence>
<dbReference type="GO" id="GO:0005576">
    <property type="term" value="C:extracellular region"/>
    <property type="evidence" value="ECO:0007669"/>
    <property type="project" value="UniProtKB-SubCell"/>
</dbReference>
<dbReference type="Proteomes" id="UP001150641">
    <property type="component" value="Unassembled WGS sequence"/>
</dbReference>
<dbReference type="GO" id="GO:0071973">
    <property type="term" value="P:bacterial-type flagellum-dependent cell motility"/>
    <property type="evidence" value="ECO:0007669"/>
    <property type="project" value="TreeGrafter"/>
</dbReference>
<comment type="caution">
    <text evidence="10">The sequence shown here is derived from an EMBL/GenBank/DDBJ whole genome shotgun (WGS) entry which is preliminary data.</text>
</comment>
<keyword evidence="11" id="KW-1185">Reference proteome</keyword>
<evidence type="ECO:0000256" key="2">
    <source>
        <dbReference type="ARBA" id="ARBA00011255"/>
    </source>
</evidence>
<dbReference type="InterPro" id="IPR010810">
    <property type="entry name" value="Flagellin_hook_IN_motif"/>
</dbReference>
<dbReference type="GO" id="GO:0009424">
    <property type="term" value="C:bacterial-type flagellum hook"/>
    <property type="evidence" value="ECO:0007669"/>
    <property type="project" value="UniProtKB-UniRule"/>
</dbReference>
<comment type="subunit">
    <text evidence="2 7">Homopentamer.</text>
</comment>
<comment type="similarity">
    <text evidence="1 7">Belongs to the FliD family.</text>
</comment>
<gene>
    <name evidence="10" type="primary">fliD</name>
    <name evidence="10" type="ORF">MUA00_02380</name>
</gene>
<sequence>MSDLTSLDPQTLATQLAGYDILAMQTALKKQTSSLQSQQSALTALRTAMTTFRSALTALNKTDNGMLQNTATTNVDGIATVTANSSAQKGSYSIFVEQLASQHQMAYDNLSDADIKNATGTMSITINGESVDIEMDDLESLSDLTSAINNSEDNPGVTASLIRTDGNVSLMFSSDETGAKNVVEIDASKMDGASADKFAAANQEVITQAADAVFRLGDSTKQYTNSSNTLDKLIDGVTIELTKKQEEGDAPLRINVGTDSTATKEQVQSFVDAYNAMRSSLGTLTASGSDGSDRGAFAGDAGIAALDRELNDVLRTQFGGKDMTAFGITADKDGNLTVDSEKLDDALKADPAALTTLFNGNDGLIKKMDKSMDKYLNSTNGLLKGRQETLDRQQSEIDSKTDKINTRYETSYNRYLKQFTQLQSIMTQMNNTMSMFGLA</sequence>
<evidence type="ECO:0000256" key="5">
    <source>
        <dbReference type="ARBA" id="ARBA00023143"/>
    </source>
</evidence>
<protein>
    <recommendedName>
        <fullName evidence="3 7">Flagellar hook-associated protein 2</fullName>
        <shortName evidence="7">HAP2</shortName>
    </recommendedName>
    <alternativeName>
        <fullName evidence="7">Flagellar cap protein</fullName>
    </alternativeName>
</protein>
<dbReference type="PANTHER" id="PTHR30288:SF0">
    <property type="entry name" value="FLAGELLAR HOOK-ASSOCIATED PROTEIN 2"/>
    <property type="match status" value="1"/>
</dbReference>
<reference evidence="10" key="1">
    <citation type="submission" date="2022-03" db="EMBL/GenBank/DDBJ databases">
        <title>Proposal of a novel genus Dryocolo and two novel species.</title>
        <authorList>
            <person name="Maddock D.W."/>
            <person name="Brady C.L."/>
            <person name="Denman S."/>
            <person name="Arnold D."/>
        </authorList>
    </citation>
    <scope>NUCLEOTIDE SEQUENCE</scope>
    <source>
        <strain evidence="10">H6W4</strain>
    </source>
</reference>
<dbReference type="GO" id="GO:0007155">
    <property type="term" value="P:cell adhesion"/>
    <property type="evidence" value="ECO:0007669"/>
    <property type="project" value="InterPro"/>
</dbReference>
<evidence type="ECO:0000313" key="10">
    <source>
        <dbReference type="EMBL" id="MCT4700664.1"/>
    </source>
</evidence>
<accession>A0A9X2W7H9</accession>
<dbReference type="AlphaFoldDB" id="A0A9X2W7H9"/>
<keyword evidence="4" id="KW-0175">Coiled coil</keyword>
<keyword evidence="10" id="KW-0282">Flagellum</keyword>
<dbReference type="GO" id="GO:0009421">
    <property type="term" value="C:bacterial-type flagellum filament cap"/>
    <property type="evidence" value="ECO:0007669"/>
    <property type="project" value="InterPro"/>
</dbReference>
<evidence type="ECO:0000256" key="1">
    <source>
        <dbReference type="ARBA" id="ARBA00009764"/>
    </source>
</evidence>
<keyword evidence="10" id="KW-0969">Cilium</keyword>
<dbReference type="Pfam" id="PF07196">
    <property type="entry name" value="Flagellin_IN"/>
    <property type="match status" value="1"/>
</dbReference>
<evidence type="ECO:0000256" key="4">
    <source>
        <dbReference type="ARBA" id="ARBA00023054"/>
    </source>
</evidence>
<organism evidence="10 11">
    <name type="scientific">Dryocola boscaweniae</name>
    <dbReference type="NCBI Taxonomy" id="2925397"/>
    <lineage>
        <taxon>Bacteria</taxon>
        <taxon>Pseudomonadati</taxon>
        <taxon>Pseudomonadota</taxon>
        <taxon>Gammaproteobacteria</taxon>
        <taxon>Enterobacterales</taxon>
        <taxon>Enterobacteriaceae</taxon>
        <taxon>Dryocola</taxon>
    </lineage>
</organism>
<evidence type="ECO:0000313" key="11">
    <source>
        <dbReference type="Proteomes" id="UP001150641"/>
    </source>
</evidence>
<keyword evidence="10" id="KW-0966">Cell projection</keyword>
<keyword evidence="5 7" id="KW-0975">Bacterial flagellum</keyword>
<keyword evidence="7" id="KW-0964">Secreted</keyword>
<feature type="domain" description="Flagellar hook-associated protein 2 C-terminal" evidence="9">
    <location>
        <begin position="209"/>
        <end position="431"/>
    </location>
</feature>